<evidence type="ECO:0000313" key="1">
    <source>
        <dbReference type="EMBL" id="VAW92931.1"/>
    </source>
</evidence>
<dbReference type="AlphaFoldDB" id="A0A3B0ZMN2"/>
<sequence length="409" mass="46446">MLDIEIPNFETHLNIALSLYLQRVNCLEQLVVKFSVQQAIEKRLLIHLYVLSNLIDPNEAQPKDDAELFVYMSTCLLAKNKDFREDAISFARKIFIEYPEPKGLIDSFVLFYDSDIKALLSELFESYKKLRASILTIWRICGEEIPLGLLNQSELQSNDDLLQETVLLYQAEQKNIGLELFQNYYRSLVDNIEKEVISSTVIHAALWGGMIKQDPNISKAVRRAIEVEFDKSHRGKYFRLAALMGNVDFLPVFISVAESNIELGSYLISLLGSGESVKVLFSMLKNPQTSIAAIPAWEVITGQKLKTVPRLSLVDNATAANDNDDVPDMADLQSAQKYAKTIVSEWDNGSRYIYGMPLNKNNLIELSYQISGKMGVDLYDLLSLELRESSNIKIERWISDKKLILDELA</sequence>
<protein>
    <submittedName>
        <fullName evidence="1">Uncharacterized protein</fullName>
    </submittedName>
</protein>
<reference evidence="1" key="1">
    <citation type="submission" date="2018-06" db="EMBL/GenBank/DDBJ databases">
        <authorList>
            <person name="Zhirakovskaya E."/>
        </authorList>
    </citation>
    <scope>NUCLEOTIDE SEQUENCE</scope>
</reference>
<dbReference type="EMBL" id="UOFS01000013">
    <property type="protein sequence ID" value="VAW92931.1"/>
    <property type="molecule type" value="Genomic_DNA"/>
</dbReference>
<organism evidence="1">
    <name type="scientific">hydrothermal vent metagenome</name>
    <dbReference type="NCBI Taxonomy" id="652676"/>
    <lineage>
        <taxon>unclassified sequences</taxon>
        <taxon>metagenomes</taxon>
        <taxon>ecological metagenomes</taxon>
    </lineage>
</organism>
<accession>A0A3B0ZMN2</accession>
<proteinExistence type="predicted"/>
<name>A0A3B0ZMN2_9ZZZZ</name>
<gene>
    <name evidence="1" type="ORF">MNBD_GAMMA22-536</name>
</gene>